<gene>
    <name evidence="2" type="ORF">BJI67_13670</name>
</gene>
<reference evidence="2 3" key="1">
    <citation type="submission" date="2016-09" db="EMBL/GenBank/DDBJ databases">
        <title>Acidihalobacter prosperus V6 (DSM14174).</title>
        <authorList>
            <person name="Khaleque H.N."/>
            <person name="Ramsay J.P."/>
            <person name="Murphy R.J.T."/>
            <person name="Kaksonen A.H."/>
            <person name="Boxall N.J."/>
            <person name="Watkin E.L.J."/>
        </authorList>
    </citation>
    <scope>NUCLEOTIDE SEQUENCE [LARGE SCALE GENOMIC DNA]</scope>
    <source>
        <strain evidence="2 3">V6</strain>
    </source>
</reference>
<protein>
    <submittedName>
        <fullName evidence="2">Uncharacterized protein</fullName>
    </submittedName>
</protein>
<evidence type="ECO:0000313" key="2">
    <source>
        <dbReference type="EMBL" id="AOV17968.1"/>
    </source>
</evidence>
<accession>A0A1D8KAH3</accession>
<dbReference type="KEGG" id="aaeo:BJI67_13670"/>
<organism evidence="2 3">
    <name type="scientific">Acidihalobacter aeolianus</name>
    <dbReference type="NCBI Taxonomy" id="2792603"/>
    <lineage>
        <taxon>Bacteria</taxon>
        <taxon>Pseudomonadati</taxon>
        <taxon>Pseudomonadota</taxon>
        <taxon>Gammaproteobacteria</taxon>
        <taxon>Chromatiales</taxon>
        <taxon>Ectothiorhodospiraceae</taxon>
        <taxon>Acidihalobacter</taxon>
    </lineage>
</organism>
<sequence>MAGRASTPSPSSALQRWQRCTAIAKNPFVALKGARPNATGHAPDKTANELDERLEPLPGRGLEHLADAAIAYACGQTEPARAASPTPL</sequence>
<name>A0A1D8KAH3_9GAMM</name>
<feature type="compositionally biased region" description="Basic and acidic residues" evidence="1">
    <location>
        <begin position="42"/>
        <end position="53"/>
    </location>
</feature>
<dbReference type="Proteomes" id="UP000095342">
    <property type="component" value="Chromosome"/>
</dbReference>
<keyword evidence="3" id="KW-1185">Reference proteome</keyword>
<dbReference type="AlphaFoldDB" id="A0A1D8KAH3"/>
<feature type="region of interest" description="Disordered" evidence="1">
    <location>
        <begin position="33"/>
        <end position="53"/>
    </location>
</feature>
<dbReference type="EMBL" id="CP017448">
    <property type="protein sequence ID" value="AOV17968.1"/>
    <property type="molecule type" value="Genomic_DNA"/>
</dbReference>
<proteinExistence type="predicted"/>
<evidence type="ECO:0000256" key="1">
    <source>
        <dbReference type="SAM" id="MobiDB-lite"/>
    </source>
</evidence>
<evidence type="ECO:0000313" key="3">
    <source>
        <dbReference type="Proteomes" id="UP000095342"/>
    </source>
</evidence>